<feature type="domain" description="Tf2-1-like SH3-like" evidence="1">
    <location>
        <begin position="144"/>
        <end position="199"/>
    </location>
</feature>
<evidence type="ECO:0000259" key="1">
    <source>
        <dbReference type="Pfam" id="PF24626"/>
    </source>
</evidence>
<gene>
    <name evidence="3" type="primary">LOC113854979</name>
</gene>
<dbReference type="InterPro" id="IPR036397">
    <property type="entry name" value="RNaseH_sf"/>
</dbReference>
<dbReference type="PANTHER" id="PTHR46148">
    <property type="entry name" value="CHROMO DOMAIN-CONTAINING PROTEIN"/>
    <property type="match status" value="1"/>
</dbReference>
<dbReference type="AlphaFoldDB" id="A0A8B8KEI5"/>
<dbReference type="OrthoDB" id="1423413at2759"/>
<dbReference type="Gene3D" id="3.30.420.10">
    <property type="entry name" value="Ribonuclease H-like superfamily/Ribonuclease H"/>
    <property type="match status" value="1"/>
</dbReference>
<evidence type="ECO:0000313" key="3">
    <source>
        <dbReference type="RefSeq" id="XP_027342166.1"/>
    </source>
</evidence>
<dbReference type="PANTHER" id="PTHR46148:SF60">
    <property type="entry name" value="CHROMO DOMAIN-CONTAINING PROTEIN"/>
    <property type="match status" value="1"/>
</dbReference>
<dbReference type="RefSeq" id="XP_027342166.1">
    <property type="nucleotide sequence ID" value="XM_027486365.1"/>
</dbReference>
<accession>A0A8B8KEI5</accession>
<dbReference type="InterPro" id="IPR012337">
    <property type="entry name" value="RNaseH-like_sf"/>
</dbReference>
<dbReference type="GeneID" id="113854979"/>
<dbReference type="Proteomes" id="UP000694853">
    <property type="component" value="Unplaced"/>
</dbReference>
<proteinExistence type="predicted"/>
<dbReference type="KEGG" id="aprc:113854979"/>
<dbReference type="Pfam" id="PF24626">
    <property type="entry name" value="SH3_Tf2-1"/>
    <property type="match status" value="1"/>
</dbReference>
<dbReference type="InterPro" id="IPR056924">
    <property type="entry name" value="SH3_Tf2-1"/>
</dbReference>
<protein>
    <submittedName>
        <fullName evidence="3">Uncharacterized protein LOC113854979</fullName>
    </submittedName>
</protein>
<sequence length="247" mass="27845">MMVKEIELIEEFRDMNLAKEVRPGSLYLEAATIHNDFLVKCSAGRCLLARHDETEGLPKTRNNHDAIWVIIDRLTKAAHFLLINTKYKLERLAELYVQEIVRLHGVPTSVVSDRDLRGAGPRCVGMKRRGDSVCAEYDPKVSPVTGVGRALKSRKLSPKFIGPFEMLSRISPTAYQIVLPPNLSNLHLVFHVSQLRQYVSDPSHMIDLDLLRGKDISLVKVIWSSSDEGDVTWETESRMRIVSGIVG</sequence>
<organism evidence="2 3">
    <name type="scientific">Abrus precatorius</name>
    <name type="common">Indian licorice</name>
    <name type="synonym">Glycine abrus</name>
    <dbReference type="NCBI Taxonomy" id="3816"/>
    <lineage>
        <taxon>Eukaryota</taxon>
        <taxon>Viridiplantae</taxon>
        <taxon>Streptophyta</taxon>
        <taxon>Embryophyta</taxon>
        <taxon>Tracheophyta</taxon>
        <taxon>Spermatophyta</taxon>
        <taxon>Magnoliopsida</taxon>
        <taxon>eudicotyledons</taxon>
        <taxon>Gunneridae</taxon>
        <taxon>Pentapetalae</taxon>
        <taxon>rosids</taxon>
        <taxon>fabids</taxon>
        <taxon>Fabales</taxon>
        <taxon>Fabaceae</taxon>
        <taxon>Papilionoideae</taxon>
        <taxon>50 kb inversion clade</taxon>
        <taxon>NPAAA clade</taxon>
        <taxon>indigoferoid/millettioid clade</taxon>
        <taxon>Abreae</taxon>
        <taxon>Abrus</taxon>
    </lineage>
</organism>
<dbReference type="GO" id="GO:0003676">
    <property type="term" value="F:nucleic acid binding"/>
    <property type="evidence" value="ECO:0007669"/>
    <property type="project" value="InterPro"/>
</dbReference>
<evidence type="ECO:0000313" key="2">
    <source>
        <dbReference type="Proteomes" id="UP000694853"/>
    </source>
</evidence>
<name>A0A8B8KEI5_ABRPR</name>
<reference evidence="3" key="2">
    <citation type="submission" date="2025-08" db="UniProtKB">
        <authorList>
            <consortium name="RefSeq"/>
        </authorList>
    </citation>
    <scope>IDENTIFICATION</scope>
    <source>
        <tissue evidence="3">Young leaves</tissue>
    </source>
</reference>
<dbReference type="SUPFAM" id="SSF53098">
    <property type="entry name" value="Ribonuclease H-like"/>
    <property type="match status" value="1"/>
</dbReference>
<keyword evidence="2" id="KW-1185">Reference proteome</keyword>
<reference evidence="2" key="1">
    <citation type="journal article" date="2019" name="Toxins">
        <title>Detection of Abrin-Like and Prepropulchellin-Like Toxin Genes and Transcripts Using Whole Genome Sequencing and Full-Length Transcript Sequencing of Abrus precatorius.</title>
        <authorList>
            <person name="Hovde B.T."/>
            <person name="Daligault H.E."/>
            <person name="Hanschen E.R."/>
            <person name="Kunde Y.A."/>
            <person name="Johnson M.B."/>
            <person name="Starkenburg S.R."/>
            <person name="Johnson S.L."/>
        </authorList>
    </citation>
    <scope>NUCLEOTIDE SEQUENCE [LARGE SCALE GENOMIC DNA]</scope>
</reference>